<keyword evidence="3" id="KW-1185">Reference proteome</keyword>
<dbReference type="PANTHER" id="PTHR44167:SF18">
    <property type="entry name" value="PROTEIN KINASE DOMAIN-CONTAINING PROTEIN"/>
    <property type="match status" value="1"/>
</dbReference>
<dbReference type="PROSITE" id="PS50011">
    <property type="entry name" value="PROTEIN_KINASE_DOM"/>
    <property type="match status" value="1"/>
</dbReference>
<dbReference type="InterPro" id="IPR008271">
    <property type="entry name" value="Ser/Thr_kinase_AS"/>
</dbReference>
<keyword evidence="2" id="KW-0808">Transferase</keyword>
<feature type="domain" description="Protein kinase" evidence="1">
    <location>
        <begin position="1"/>
        <end position="281"/>
    </location>
</feature>
<organism evidence="2 3">
    <name type="scientific">Alternaria burnsii</name>
    <dbReference type="NCBI Taxonomy" id="1187904"/>
    <lineage>
        <taxon>Eukaryota</taxon>
        <taxon>Fungi</taxon>
        <taxon>Dikarya</taxon>
        <taxon>Ascomycota</taxon>
        <taxon>Pezizomycotina</taxon>
        <taxon>Dothideomycetes</taxon>
        <taxon>Pleosporomycetidae</taxon>
        <taxon>Pleosporales</taxon>
        <taxon>Pleosporineae</taxon>
        <taxon>Pleosporaceae</taxon>
        <taxon>Alternaria</taxon>
        <taxon>Alternaria sect. Alternaria</taxon>
    </lineage>
</organism>
<evidence type="ECO:0000313" key="2">
    <source>
        <dbReference type="EMBL" id="KAF7681099.1"/>
    </source>
</evidence>
<dbReference type="GO" id="GO:0044773">
    <property type="term" value="P:mitotic DNA damage checkpoint signaling"/>
    <property type="evidence" value="ECO:0007669"/>
    <property type="project" value="TreeGrafter"/>
</dbReference>
<dbReference type="Gene3D" id="1.10.510.10">
    <property type="entry name" value="Transferase(Phosphotransferase) domain 1"/>
    <property type="match status" value="1"/>
</dbReference>
<evidence type="ECO:0000313" key="3">
    <source>
        <dbReference type="Proteomes" id="UP000596902"/>
    </source>
</evidence>
<dbReference type="EMBL" id="JAAABM010000001">
    <property type="protein sequence ID" value="KAF7681099.1"/>
    <property type="molecule type" value="Genomic_DNA"/>
</dbReference>
<dbReference type="InterPro" id="IPR000719">
    <property type="entry name" value="Prot_kinase_dom"/>
</dbReference>
<sequence length="287" mass="32628">MISASDEFILKDVPPNIFSAFNENVRPGLAQTSRIRLPVDTIPDQCIFVYEYLNDDFSSLVRRQIPMRARKEILKATLQGIADMHDRDIVHLDVKPDNVLVNCRNVDRDVVVEQVQISDVENAAYLPKPRCIKSMLAGNDDWRCPEGHFKGELNKPSDLYSFGLVCIYAVLGRVILGRDDDFKLHVSKGALPAFIRLQRQISFFGDKEGLNRLMKHVGDEEANCEILGMLWEDRAADYIPYVPFSELKDVDSTFKDLIQGLNNLDPSRRLTACEALDHPWYEGVESA</sequence>
<reference evidence="2" key="1">
    <citation type="submission" date="2020-01" db="EMBL/GenBank/DDBJ databases">
        <authorList>
            <person name="Feng Z.H.Z."/>
        </authorList>
    </citation>
    <scope>NUCLEOTIDE SEQUENCE</scope>
    <source>
        <strain evidence="2">CBS107.38</strain>
    </source>
</reference>
<dbReference type="SMART" id="SM00220">
    <property type="entry name" value="S_TKc"/>
    <property type="match status" value="1"/>
</dbReference>
<dbReference type="GO" id="GO:0005524">
    <property type="term" value="F:ATP binding"/>
    <property type="evidence" value="ECO:0007669"/>
    <property type="project" value="InterPro"/>
</dbReference>
<dbReference type="GO" id="GO:0005737">
    <property type="term" value="C:cytoplasm"/>
    <property type="evidence" value="ECO:0007669"/>
    <property type="project" value="TreeGrafter"/>
</dbReference>
<dbReference type="PROSITE" id="PS00108">
    <property type="entry name" value="PROTEIN_KINASE_ST"/>
    <property type="match status" value="1"/>
</dbReference>
<dbReference type="GeneID" id="62198300"/>
<gene>
    <name evidence="2" type="ORF">GT037_000075</name>
</gene>
<dbReference type="GO" id="GO:0005634">
    <property type="term" value="C:nucleus"/>
    <property type="evidence" value="ECO:0007669"/>
    <property type="project" value="TreeGrafter"/>
</dbReference>
<protein>
    <submittedName>
        <fullName evidence="2">Kinase-like protein</fullName>
    </submittedName>
</protein>
<dbReference type="Pfam" id="PF00069">
    <property type="entry name" value="Pkinase"/>
    <property type="match status" value="1"/>
</dbReference>
<evidence type="ECO:0000259" key="1">
    <source>
        <dbReference type="PROSITE" id="PS50011"/>
    </source>
</evidence>
<reference evidence="2" key="2">
    <citation type="submission" date="2020-08" db="EMBL/GenBank/DDBJ databases">
        <title>Draft Genome Sequence of Cumin Blight Pathogen Alternaria burnsii.</title>
        <authorList>
            <person name="Feng Z."/>
        </authorList>
    </citation>
    <scope>NUCLEOTIDE SEQUENCE</scope>
    <source>
        <strain evidence="2">CBS107.38</strain>
    </source>
</reference>
<name>A0A8H7EJE8_9PLEO</name>
<keyword evidence="2" id="KW-0418">Kinase</keyword>
<dbReference type="InterPro" id="IPR011009">
    <property type="entry name" value="Kinase-like_dom_sf"/>
</dbReference>
<comment type="caution">
    <text evidence="2">The sequence shown here is derived from an EMBL/GenBank/DDBJ whole genome shotgun (WGS) entry which is preliminary data.</text>
</comment>
<proteinExistence type="predicted"/>
<dbReference type="GO" id="GO:0004674">
    <property type="term" value="F:protein serine/threonine kinase activity"/>
    <property type="evidence" value="ECO:0007669"/>
    <property type="project" value="TreeGrafter"/>
</dbReference>
<dbReference type="SUPFAM" id="SSF56112">
    <property type="entry name" value="Protein kinase-like (PK-like)"/>
    <property type="match status" value="1"/>
</dbReference>
<accession>A0A8H7EJE8</accession>
<dbReference type="RefSeq" id="XP_038790978.1">
    <property type="nucleotide sequence ID" value="XM_038925122.1"/>
</dbReference>
<dbReference type="AlphaFoldDB" id="A0A8H7EJE8"/>
<dbReference type="PANTHER" id="PTHR44167">
    <property type="entry name" value="OVARIAN-SPECIFIC SERINE/THREONINE-PROTEIN KINASE LOK-RELATED"/>
    <property type="match status" value="1"/>
</dbReference>
<dbReference type="Proteomes" id="UP000596902">
    <property type="component" value="Unassembled WGS sequence"/>
</dbReference>